<dbReference type="Gene3D" id="1.10.1200.10">
    <property type="entry name" value="ACP-like"/>
    <property type="match status" value="1"/>
</dbReference>
<evidence type="ECO:0000256" key="3">
    <source>
        <dbReference type="ARBA" id="ARBA00022553"/>
    </source>
</evidence>
<evidence type="ECO:0000256" key="1">
    <source>
        <dbReference type="ARBA" id="ARBA00001957"/>
    </source>
</evidence>
<dbReference type="Proteomes" id="UP001432209">
    <property type="component" value="Chromosome"/>
</dbReference>
<dbReference type="PROSITE" id="PS00012">
    <property type="entry name" value="PHOSPHOPANTETHEINE"/>
    <property type="match status" value="1"/>
</dbReference>
<feature type="domain" description="Carrier" evidence="5">
    <location>
        <begin position="471"/>
        <end position="541"/>
    </location>
</feature>
<dbReference type="RefSeq" id="WP_329076267.1">
    <property type="nucleotide sequence ID" value="NZ_CP109495.1"/>
</dbReference>
<evidence type="ECO:0000256" key="4">
    <source>
        <dbReference type="SAM" id="MobiDB-lite"/>
    </source>
</evidence>
<dbReference type="InterPro" id="IPR023213">
    <property type="entry name" value="CAT-like_dom_sf"/>
</dbReference>
<dbReference type="PANTHER" id="PTHR45527">
    <property type="entry name" value="NONRIBOSOMAL PEPTIDE SYNTHETASE"/>
    <property type="match status" value="1"/>
</dbReference>
<protein>
    <submittedName>
        <fullName evidence="6">Condensation domain-containing protein</fullName>
    </submittedName>
</protein>
<sequence>MTEDLYVLPASYGQQRLWLLEQIDPDTPLYNEAVGLRLRGPLDTAALTAAMSEVVARHEVLRSVLELEGAEVVQVVREAEPLALPVHEADSHELALAQARELAAVPFDLGRGPLVRCRLTRTGPDDHLFTVVVHHAVADGWSLGVLLAELTALYTEAVRGTDLSTVLPELAVQYADFAAWQKERLDTGELDGQLDHWRERLAGVAQPALPTDRVPAAAPERGTVQAPLRLPAAMVRQLRAVAGDTGDVTPFMVALAAYAVVLARWTRSPDVVVGLPFAGRGQEELESLVGFFVNTVPVRVDLSADPEFTAVLGQVRGRCVDAYGNADVPFELLVETLKLPRRSGRTPLTQTMLAVNNTWLPDRAEAAGVTIEPTTLLQERAHFEITVDLDGDGDELTGAVVLQADLFTQETADLLARSVTAVLRGAAMAPGTKVSALPCPLADERATAREEEAVTETAPVTSTRPAGQAGAPRSATEIMLARLWTEVLERDMVGVHEEFYAAGGNSLRAVRVVMRAREQGVELPMERVLGEHTIRELAELL</sequence>
<dbReference type="InterPro" id="IPR001242">
    <property type="entry name" value="Condensation_dom"/>
</dbReference>
<keyword evidence="7" id="KW-1185">Reference proteome</keyword>
<dbReference type="Gene3D" id="3.30.559.30">
    <property type="entry name" value="Nonribosomal peptide synthetase, condensation domain"/>
    <property type="match status" value="1"/>
</dbReference>
<feature type="region of interest" description="Disordered" evidence="4">
    <location>
        <begin position="451"/>
        <end position="472"/>
    </location>
</feature>
<evidence type="ECO:0000259" key="5">
    <source>
        <dbReference type="PROSITE" id="PS50075"/>
    </source>
</evidence>
<dbReference type="InterPro" id="IPR009081">
    <property type="entry name" value="PP-bd_ACP"/>
</dbReference>
<evidence type="ECO:0000313" key="6">
    <source>
        <dbReference type="EMBL" id="WUX52616.1"/>
    </source>
</evidence>
<dbReference type="CDD" id="cd19531">
    <property type="entry name" value="LCL_NRPS-like"/>
    <property type="match status" value="1"/>
</dbReference>
<keyword evidence="3" id="KW-0597">Phosphoprotein</keyword>
<accession>A0ABZ2A1W5</accession>
<dbReference type="PANTHER" id="PTHR45527:SF1">
    <property type="entry name" value="FATTY ACID SYNTHASE"/>
    <property type="match status" value="1"/>
</dbReference>
<reference evidence="6" key="1">
    <citation type="submission" date="2022-10" db="EMBL/GenBank/DDBJ databases">
        <title>The complete genomes of actinobacterial strains from the NBC collection.</title>
        <authorList>
            <person name="Joergensen T.S."/>
            <person name="Alvarez Arevalo M."/>
            <person name="Sterndorff E.B."/>
            <person name="Faurdal D."/>
            <person name="Vuksanovic O."/>
            <person name="Mourched A.-S."/>
            <person name="Charusanti P."/>
            <person name="Shaw S."/>
            <person name="Blin K."/>
            <person name="Weber T."/>
        </authorList>
    </citation>
    <scope>NUCLEOTIDE SEQUENCE</scope>
    <source>
        <strain evidence="6">NBC_01432</strain>
    </source>
</reference>
<comment type="cofactor">
    <cofactor evidence="1">
        <name>pantetheine 4'-phosphate</name>
        <dbReference type="ChEBI" id="CHEBI:47942"/>
    </cofactor>
</comment>
<dbReference type="SUPFAM" id="SSF47336">
    <property type="entry name" value="ACP-like"/>
    <property type="match status" value="1"/>
</dbReference>
<dbReference type="Pfam" id="PF00668">
    <property type="entry name" value="Condensation"/>
    <property type="match status" value="1"/>
</dbReference>
<evidence type="ECO:0000313" key="7">
    <source>
        <dbReference type="Proteomes" id="UP001432209"/>
    </source>
</evidence>
<dbReference type="InterPro" id="IPR006162">
    <property type="entry name" value="Ppantetheine_attach_site"/>
</dbReference>
<gene>
    <name evidence="6" type="ORF">OG442_14335</name>
</gene>
<dbReference type="SUPFAM" id="SSF52777">
    <property type="entry name" value="CoA-dependent acyltransferases"/>
    <property type="match status" value="2"/>
</dbReference>
<dbReference type="Pfam" id="PF00550">
    <property type="entry name" value="PP-binding"/>
    <property type="match status" value="1"/>
</dbReference>
<dbReference type="EMBL" id="CP109495">
    <property type="protein sequence ID" value="WUX52616.1"/>
    <property type="molecule type" value="Genomic_DNA"/>
</dbReference>
<dbReference type="PROSITE" id="PS50075">
    <property type="entry name" value="CARRIER"/>
    <property type="match status" value="1"/>
</dbReference>
<organism evidence="6 7">
    <name type="scientific">Streptomyces niveus</name>
    <name type="common">Streptomyces spheroides</name>
    <dbReference type="NCBI Taxonomy" id="193462"/>
    <lineage>
        <taxon>Bacteria</taxon>
        <taxon>Bacillati</taxon>
        <taxon>Actinomycetota</taxon>
        <taxon>Actinomycetes</taxon>
        <taxon>Kitasatosporales</taxon>
        <taxon>Streptomycetaceae</taxon>
        <taxon>Streptomyces</taxon>
    </lineage>
</organism>
<keyword evidence="2" id="KW-0596">Phosphopantetheine</keyword>
<proteinExistence type="predicted"/>
<dbReference type="Gene3D" id="3.30.559.10">
    <property type="entry name" value="Chloramphenicol acetyltransferase-like domain"/>
    <property type="match status" value="1"/>
</dbReference>
<evidence type="ECO:0000256" key="2">
    <source>
        <dbReference type="ARBA" id="ARBA00022450"/>
    </source>
</evidence>
<dbReference type="InterPro" id="IPR036736">
    <property type="entry name" value="ACP-like_sf"/>
</dbReference>
<name>A0ABZ2A1W5_STRNV</name>